<evidence type="ECO:0000256" key="1">
    <source>
        <dbReference type="SAM" id="MobiDB-lite"/>
    </source>
</evidence>
<evidence type="ECO:0000259" key="2">
    <source>
        <dbReference type="Pfam" id="PF13349"/>
    </source>
</evidence>
<name>A0A0M2HFJ1_MICTR</name>
<reference evidence="3 4" key="1">
    <citation type="submission" date="2015-02" db="EMBL/GenBank/DDBJ databases">
        <title>Draft genome sequences of ten Microbacterium spp. with emphasis on heavy metal contaminated environments.</title>
        <authorList>
            <person name="Corretto E."/>
        </authorList>
    </citation>
    <scope>NUCLEOTIDE SEQUENCE [LARGE SCALE GENOMIC DNA]</scope>
    <source>
        <strain evidence="3 4">DSM 8608</strain>
    </source>
</reference>
<dbReference type="Proteomes" id="UP000034098">
    <property type="component" value="Unassembled WGS sequence"/>
</dbReference>
<dbReference type="Pfam" id="PF13349">
    <property type="entry name" value="DUF4097"/>
    <property type="match status" value="1"/>
</dbReference>
<evidence type="ECO:0000313" key="3">
    <source>
        <dbReference type="EMBL" id="KJL45436.1"/>
    </source>
</evidence>
<proteinExistence type="predicted"/>
<accession>A0A0M2HFJ1</accession>
<feature type="domain" description="DUF4097" evidence="2">
    <location>
        <begin position="31"/>
        <end position="267"/>
    </location>
</feature>
<evidence type="ECO:0000313" key="4">
    <source>
        <dbReference type="Proteomes" id="UP000034098"/>
    </source>
</evidence>
<feature type="compositionally biased region" description="Low complexity" evidence="1">
    <location>
        <begin position="295"/>
        <end position="338"/>
    </location>
</feature>
<dbReference type="OrthoDB" id="3232569at2"/>
<organism evidence="3 4">
    <name type="scientific">Microbacterium trichothecenolyticum</name>
    <name type="common">Aureobacterium trichothecenolyticum</name>
    <dbReference type="NCBI Taxonomy" id="69370"/>
    <lineage>
        <taxon>Bacteria</taxon>
        <taxon>Bacillati</taxon>
        <taxon>Actinomycetota</taxon>
        <taxon>Actinomycetes</taxon>
        <taxon>Micrococcales</taxon>
        <taxon>Microbacteriaceae</taxon>
        <taxon>Microbacterium</taxon>
    </lineage>
</organism>
<sequence>MTLEKWIIHPGETRVIDIEDVRTLKIGLVGGQVDVIAHDEPGIRIEVHDVTVKDLRIEVADDHVEIDHPQLRWDNFLEVFRNFGTSGPKAEISVAVPRDVALTLGVVSASALVSGLKANASLNTVSGDIIVDGITGDVSVNAVSGDVQVRELVGALSANSVSGDVAATGTLRKATIDTVSGAALVDSTGDILSVGLNTVSGSSTVRLDEGHPANYVIRSVSGRVQVDGVVRSGNGTGPTTNYAGSVGELSGSFADVRAHSVSGDITVLRRAASPVTDAAPPASVDAHASASAEASAPAAASADAWAPAPAEASAPASTAPEAAAPDAGVDEAAAGDSAARFDQEGL</sequence>
<dbReference type="AlphaFoldDB" id="A0A0M2HFJ1"/>
<protein>
    <recommendedName>
        <fullName evidence="2">DUF4097 domain-containing protein</fullName>
    </recommendedName>
</protein>
<keyword evidence="4" id="KW-1185">Reference proteome</keyword>
<dbReference type="InterPro" id="IPR025164">
    <property type="entry name" value="Toastrack_DUF4097"/>
</dbReference>
<comment type="caution">
    <text evidence="3">The sequence shown here is derived from an EMBL/GenBank/DDBJ whole genome shotgun (WGS) entry which is preliminary data.</text>
</comment>
<gene>
    <name evidence="3" type="ORF">RS82_00207</name>
</gene>
<feature type="region of interest" description="Disordered" evidence="1">
    <location>
        <begin position="295"/>
        <end position="346"/>
    </location>
</feature>
<dbReference type="EMBL" id="JYJA01000017">
    <property type="protein sequence ID" value="KJL45436.1"/>
    <property type="molecule type" value="Genomic_DNA"/>
</dbReference>
<dbReference type="PATRIC" id="fig|69370.6.peg.218"/>